<name>A0A242CJT9_9ENTE</name>
<evidence type="ECO:0000256" key="4">
    <source>
        <dbReference type="ARBA" id="ARBA00022605"/>
    </source>
</evidence>
<dbReference type="OrthoDB" id="9802281at2"/>
<dbReference type="PROSITE" id="PS00858">
    <property type="entry name" value="PREPHENATE_DEHYDR_2"/>
    <property type="match status" value="1"/>
</dbReference>
<evidence type="ECO:0000259" key="12">
    <source>
        <dbReference type="PROSITE" id="PS51671"/>
    </source>
</evidence>
<feature type="site" description="Essential for prephenate dehydratase activity" evidence="9">
    <location>
        <position position="175"/>
    </location>
</feature>
<protein>
    <recommendedName>
        <fullName evidence="3 10">Prephenate dehydratase</fullName>
        <shortName evidence="10">PDT</shortName>
        <ecNumber evidence="2 10">4.2.1.51</ecNumber>
    </recommendedName>
</protein>
<comment type="caution">
    <text evidence="13">The sequence shown here is derived from an EMBL/GenBank/DDBJ whole genome shotgun (WGS) entry which is preliminary data.</text>
</comment>
<evidence type="ECO:0000256" key="6">
    <source>
        <dbReference type="ARBA" id="ARBA00023222"/>
    </source>
</evidence>
<accession>A0A242CJT9</accession>
<dbReference type="Gene3D" id="3.40.190.10">
    <property type="entry name" value="Periplasmic binding protein-like II"/>
    <property type="match status" value="2"/>
</dbReference>
<gene>
    <name evidence="10" type="primary">pheA</name>
    <name evidence="13" type="ORF">A5880_001179</name>
</gene>
<dbReference type="STRING" id="1834181.A5880_001179"/>
<dbReference type="CDD" id="cd13633">
    <property type="entry name" value="PBP2_Sa-PDT_like"/>
    <property type="match status" value="1"/>
</dbReference>
<evidence type="ECO:0000313" key="13">
    <source>
        <dbReference type="EMBL" id="OTO10495.1"/>
    </source>
</evidence>
<dbReference type="GO" id="GO:0009094">
    <property type="term" value="P:L-phenylalanine biosynthetic process"/>
    <property type="evidence" value="ECO:0007669"/>
    <property type="project" value="UniProtKB-UniPathway"/>
</dbReference>
<keyword evidence="6 10" id="KW-0584">Phenylalanine biosynthesis</keyword>
<evidence type="ECO:0000256" key="3">
    <source>
        <dbReference type="ARBA" id="ARBA00021872"/>
    </source>
</evidence>
<dbReference type="PROSITE" id="PS51671">
    <property type="entry name" value="ACT"/>
    <property type="match status" value="1"/>
</dbReference>
<dbReference type="SUPFAM" id="SSF53850">
    <property type="entry name" value="Periplasmic binding protein-like II"/>
    <property type="match status" value="1"/>
</dbReference>
<evidence type="ECO:0000256" key="2">
    <source>
        <dbReference type="ARBA" id="ARBA00013147"/>
    </source>
</evidence>
<evidence type="ECO:0000256" key="5">
    <source>
        <dbReference type="ARBA" id="ARBA00023141"/>
    </source>
</evidence>
<dbReference type="InterPro" id="IPR018528">
    <property type="entry name" value="Preph_deHydtase_CS"/>
</dbReference>
<dbReference type="CDD" id="cd04905">
    <property type="entry name" value="ACT_CM-PDT"/>
    <property type="match status" value="1"/>
</dbReference>
<evidence type="ECO:0000256" key="7">
    <source>
        <dbReference type="ARBA" id="ARBA00023239"/>
    </source>
</evidence>
<dbReference type="EMBL" id="NGLE01000001">
    <property type="protein sequence ID" value="OTO10495.1"/>
    <property type="molecule type" value="Genomic_DNA"/>
</dbReference>
<sequence length="285" mass="31687">MKVGFLGPEASFTYTATKTAFPNDELVSYHSIPACIKGVEFGEVDLGVVPIENTIEGSVNTTVDYLFHQTTIPVGAEIVLPIFQQLMVAKNNKNTWKETTKILSHPQALAQSQEFIRTYFPMAELEATPSTAYAANFVASHPEQKIAAIAPKLSAKTYDLDIVGKDIQDVAINQTRFWVLGDEKVDIPIQPKQNKLTIALTMPNNMPGALHKALSAFSWREIDLSKIESRPLKTTLGEYFFLIDINVEKPQELLDNALEEIRLMGGTVKIFGNYSICLLYTSRCV</sequence>
<proteinExistence type="predicted"/>
<reference evidence="13" key="1">
    <citation type="submission" date="2017-05" db="EMBL/GenBank/DDBJ databases">
        <title>The Genome Sequence of Enterococcus sp. 4G2_DIV0659.</title>
        <authorList>
            <consortium name="The Broad Institute Genomics Platform"/>
            <consortium name="The Broad Institute Genomic Center for Infectious Diseases"/>
            <person name="Earl A."/>
            <person name="Manson A."/>
            <person name="Schwartman J."/>
            <person name="Gilmore M."/>
            <person name="Abouelleil A."/>
            <person name="Cao P."/>
            <person name="Chapman S."/>
            <person name="Cusick C."/>
            <person name="Shea T."/>
            <person name="Young S."/>
            <person name="Neafsey D."/>
            <person name="Nusbaum C."/>
            <person name="Birren B."/>
        </authorList>
    </citation>
    <scope>NUCLEOTIDE SEQUENCE [LARGE SCALE GENOMIC DNA]</scope>
    <source>
        <strain evidence="13">4G2_DIV0659</strain>
    </source>
</reference>
<dbReference type="PANTHER" id="PTHR21022:SF19">
    <property type="entry name" value="PREPHENATE DEHYDRATASE-RELATED"/>
    <property type="match status" value="1"/>
</dbReference>
<evidence type="ECO:0000256" key="8">
    <source>
        <dbReference type="ARBA" id="ARBA00047848"/>
    </source>
</evidence>
<evidence type="ECO:0000256" key="1">
    <source>
        <dbReference type="ARBA" id="ARBA00004741"/>
    </source>
</evidence>
<dbReference type="Pfam" id="PF00800">
    <property type="entry name" value="PDT"/>
    <property type="match status" value="1"/>
</dbReference>
<feature type="domain" description="Prephenate dehydratase" evidence="11">
    <location>
        <begin position="2"/>
        <end position="182"/>
    </location>
</feature>
<comment type="pathway">
    <text evidence="1 10">Amino-acid biosynthesis; L-phenylalanine biosynthesis; phenylpyruvate from prephenate: step 1/1.</text>
</comment>
<keyword evidence="7 10" id="KW-0456">Lyase</keyword>
<dbReference type="InterPro" id="IPR002912">
    <property type="entry name" value="ACT_dom"/>
</dbReference>
<evidence type="ECO:0000256" key="9">
    <source>
        <dbReference type="PIRSR" id="PIRSR001500-2"/>
    </source>
</evidence>
<dbReference type="UniPathway" id="UPA00121">
    <property type="reaction ID" value="UER00345"/>
</dbReference>
<dbReference type="PROSITE" id="PS00857">
    <property type="entry name" value="PREPHENATE_DEHYDR_1"/>
    <property type="match status" value="1"/>
</dbReference>
<dbReference type="GO" id="GO:0005737">
    <property type="term" value="C:cytoplasm"/>
    <property type="evidence" value="ECO:0007669"/>
    <property type="project" value="TreeGrafter"/>
</dbReference>
<keyword evidence="5 10" id="KW-0057">Aromatic amino acid biosynthesis</keyword>
<dbReference type="Gene3D" id="3.30.70.260">
    <property type="match status" value="1"/>
</dbReference>
<comment type="catalytic activity">
    <reaction evidence="8 10">
        <text>prephenate + H(+) = 3-phenylpyruvate + CO2 + H2O</text>
        <dbReference type="Rhea" id="RHEA:21648"/>
        <dbReference type="ChEBI" id="CHEBI:15377"/>
        <dbReference type="ChEBI" id="CHEBI:15378"/>
        <dbReference type="ChEBI" id="CHEBI:16526"/>
        <dbReference type="ChEBI" id="CHEBI:18005"/>
        <dbReference type="ChEBI" id="CHEBI:29934"/>
        <dbReference type="EC" id="4.2.1.51"/>
    </reaction>
</comment>
<dbReference type="EC" id="4.2.1.51" evidence="2 10"/>
<feature type="domain" description="ACT" evidence="12">
    <location>
        <begin position="198"/>
        <end position="275"/>
    </location>
</feature>
<dbReference type="InterPro" id="IPR045865">
    <property type="entry name" value="ACT-like_dom_sf"/>
</dbReference>
<dbReference type="AlphaFoldDB" id="A0A242CJT9"/>
<dbReference type="GO" id="GO:0004664">
    <property type="term" value="F:prephenate dehydratase activity"/>
    <property type="evidence" value="ECO:0007669"/>
    <property type="project" value="UniProtKB-UniRule"/>
</dbReference>
<dbReference type="InterPro" id="IPR008242">
    <property type="entry name" value="Chor_mutase/pphenate_deHydtase"/>
</dbReference>
<organism evidence="13">
    <name type="scientific">Candidatus Enterococcus mansonii</name>
    <dbReference type="NCBI Taxonomy" id="1834181"/>
    <lineage>
        <taxon>Bacteria</taxon>
        <taxon>Bacillati</taxon>
        <taxon>Bacillota</taxon>
        <taxon>Bacilli</taxon>
        <taxon>Lactobacillales</taxon>
        <taxon>Enterococcaceae</taxon>
        <taxon>Enterococcus</taxon>
    </lineage>
</organism>
<dbReference type="PROSITE" id="PS51171">
    <property type="entry name" value="PREPHENATE_DEHYDR_3"/>
    <property type="match status" value="1"/>
</dbReference>
<keyword evidence="4 10" id="KW-0028">Amino-acid biosynthesis</keyword>
<dbReference type="PIRSF" id="PIRSF001500">
    <property type="entry name" value="Chor_mut_pdt_Ppr"/>
    <property type="match status" value="1"/>
</dbReference>
<evidence type="ECO:0000259" key="11">
    <source>
        <dbReference type="PROSITE" id="PS51171"/>
    </source>
</evidence>
<evidence type="ECO:0000256" key="10">
    <source>
        <dbReference type="RuleBase" id="RU361254"/>
    </source>
</evidence>
<dbReference type="InterPro" id="IPR001086">
    <property type="entry name" value="Preph_deHydtase"/>
</dbReference>
<dbReference type="SUPFAM" id="SSF55021">
    <property type="entry name" value="ACT-like"/>
    <property type="match status" value="1"/>
</dbReference>
<dbReference type="NCBIfam" id="NF008865">
    <property type="entry name" value="PRK11898.1"/>
    <property type="match status" value="1"/>
</dbReference>
<dbReference type="FunFam" id="3.40.190.10:FF:000064">
    <property type="entry name" value="Prephenate dehydratase"/>
    <property type="match status" value="1"/>
</dbReference>
<dbReference type="PANTHER" id="PTHR21022">
    <property type="entry name" value="PREPHENATE DEHYDRATASE P PROTEIN"/>
    <property type="match status" value="1"/>
</dbReference>